<evidence type="ECO:0000259" key="1">
    <source>
        <dbReference type="Pfam" id="PF13409"/>
    </source>
</evidence>
<sequence>MIEVHHRNASRSRRITWLLEELQLEYKLVKYQRDPDTHLAPPELTAIHPLGKTPCHGSA</sequence>
<dbReference type="InterPro" id="IPR004045">
    <property type="entry name" value="Glutathione_S-Trfase_N"/>
</dbReference>
<dbReference type="Proteomes" id="UP000544134">
    <property type="component" value="Unassembled WGS sequence"/>
</dbReference>
<dbReference type="AlphaFoldDB" id="A0A848ISQ6"/>
<protein>
    <recommendedName>
        <fullName evidence="1">GST N-terminal domain-containing protein</fullName>
    </recommendedName>
</protein>
<dbReference type="Gene3D" id="3.40.30.10">
    <property type="entry name" value="Glutaredoxin"/>
    <property type="match status" value="1"/>
</dbReference>
<accession>A0A848ISQ6</accession>
<comment type="caution">
    <text evidence="2">The sequence shown here is derived from an EMBL/GenBank/DDBJ whole genome shotgun (WGS) entry which is preliminary data.</text>
</comment>
<gene>
    <name evidence="2" type="ORF">HHL24_40385</name>
</gene>
<dbReference type="Pfam" id="PF13409">
    <property type="entry name" value="GST_N_2"/>
    <property type="match status" value="1"/>
</dbReference>
<dbReference type="SUPFAM" id="SSF52833">
    <property type="entry name" value="Thioredoxin-like"/>
    <property type="match status" value="1"/>
</dbReference>
<organism evidence="2 3">
    <name type="scientific">Paraburkholderia polaris</name>
    <dbReference type="NCBI Taxonomy" id="2728848"/>
    <lineage>
        <taxon>Bacteria</taxon>
        <taxon>Pseudomonadati</taxon>
        <taxon>Pseudomonadota</taxon>
        <taxon>Betaproteobacteria</taxon>
        <taxon>Burkholderiales</taxon>
        <taxon>Burkholderiaceae</taxon>
        <taxon>Paraburkholderia</taxon>
    </lineage>
</organism>
<dbReference type="EMBL" id="JABBGJ010000071">
    <property type="protein sequence ID" value="NMM04106.1"/>
    <property type="molecule type" value="Genomic_DNA"/>
</dbReference>
<evidence type="ECO:0000313" key="3">
    <source>
        <dbReference type="Proteomes" id="UP000544134"/>
    </source>
</evidence>
<feature type="domain" description="GST N-terminal" evidence="1">
    <location>
        <begin position="12"/>
        <end position="55"/>
    </location>
</feature>
<name>A0A848ISQ6_9BURK</name>
<reference evidence="2 3" key="1">
    <citation type="submission" date="2020-04" db="EMBL/GenBank/DDBJ databases">
        <title>Paraburkholderia sp. RP-4-7 isolated from soil.</title>
        <authorList>
            <person name="Dahal R.H."/>
        </authorList>
    </citation>
    <scope>NUCLEOTIDE SEQUENCE [LARGE SCALE GENOMIC DNA]</scope>
    <source>
        <strain evidence="2 3">RP-4-7</strain>
    </source>
</reference>
<proteinExistence type="predicted"/>
<dbReference type="InterPro" id="IPR036249">
    <property type="entry name" value="Thioredoxin-like_sf"/>
</dbReference>
<evidence type="ECO:0000313" key="2">
    <source>
        <dbReference type="EMBL" id="NMM04106.1"/>
    </source>
</evidence>
<keyword evidence="3" id="KW-1185">Reference proteome</keyword>